<dbReference type="PANTHER" id="PTHR11439:SF467">
    <property type="entry name" value="INTEGRASE CATALYTIC DOMAIN-CONTAINING PROTEIN"/>
    <property type="match status" value="1"/>
</dbReference>
<gene>
    <name evidence="2" type="ORF">CXB51_019512</name>
</gene>
<reference evidence="2 3" key="1">
    <citation type="journal article" date="2021" name="bioRxiv">
        <title>The Gossypium anomalum genome as a resource for cotton improvement and evolutionary analysis of hybrid incompatibility.</title>
        <authorList>
            <person name="Grover C.E."/>
            <person name="Yuan D."/>
            <person name="Arick M.A."/>
            <person name="Miller E.R."/>
            <person name="Hu G."/>
            <person name="Peterson D.G."/>
            <person name="Wendel J.F."/>
            <person name="Udall J.A."/>
        </authorList>
    </citation>
    <scope>NUCLEOTIDE SEQUENCE [LARGE SCALE GENOMIC DNA]</scope>
    <source>
        <strain evidence="2">JFW-Udall</strain>
        <tissue evidence="2">Leaf</tissue>
    </source>
</reference>
<dbReference type="Pfam" id="PF07727">
    <property type="entry name" value="RVT_2"/>
    <property type="match status" value="2"/>
</dbReference>
<dbReference type="InterPro" id="IPR012337">
    <property type="entry name" value="RNaseH-like_sf"/>
</dbReference>
<dbReference type="SUPFAM" id="SSF56672">
    <property type="entry name" value="DNA/RNA polymerases"/>
    <property type="match status" value="1"/>
</dbReference>
<keyword evidence="3" id="KW-1185">Reference proteome</keyword>
<feature type="domain" description="Integrase catalytic" evidence="1">
    <location>
        <begin position="1"/>
        <end position="106"/>
    </location>
</feature>
<dbReference type="Pfam" id="PF25597">
    <property type="entry name" value="SH3_retrovirus"/>
    <property type="match status" value="1"/>
</dbReference>
<accession>A0A8J5YW93</accession>
<dbReference type="GO" id="GO:0003676">
    <property type="term" value="F:nucleic acid binding"/>
    <property type="evidence" value="ECO:0007669"/>
    <property type="project" value="InterPro"/>
</dbReference>
<dbReference type="PANTHER" id="PTHR11439">
    <property type="entry name" value="GAG-POL-RELATED RETROTRANSPOSON"/>
    <property type="match status" value="1"/>
</dbReference>
<proteinExistence type="predicted"/>
<dbReference type="GO" id="GO:0015074">
    <property type="term" value="P:DNA integration"/>
    <property type="evidence" value="ECO:0007669"/>
    <property type="project" value="InterPro"/>
</dbReference>
<dbReference type="AlphaFoldDB" id="A0A8J5YW93"/>
<dbReference type="InterPro" id="IPR013103">
    <property type="entry name" value="RVT_2"/>
</dbReference>
<evidence type="ECO:0000313" key="2">
    <source>
        <dbReference type="EMBL" id="KAG8486151.1"/>
    </source>
</evidence>
<dbReference type="OrthoDB" id="1737296at2759"/>
<comment type="caution">
    <text evidence="2">The sequence shown here is derived from an EMBL/GenBank/DDBJ whole genome shotgun (WGS) entry which is preliminary data.</text>
</comment>
<dbReference type="Proteomes" id="UP000701853">
    <property type="component" value="Chromosome 8"/>
</dbReference>
<organism evidence="2 3">
    <name type="scientific">Gossypium anomalum</name>
    <dbReference type="NCBI Taxonomy" id="47600"/>
    <lineage>
        <taxon>Eukaryota</taxon>
        <taxon>Viridiplantae</taxon>
        <taxon>Streptophyta</taxon>
        <taxon>Embryophyta</taxon>
        <taxon>Tracheophyta</taxon>
        <taxon>Spermatophyta</taxon>
        <taxon>Magnoliopsida</taxon>
        <taxon>eudicotyledons</taxon>
        <taxon>Gunneridae</taxon>
        <taxon>Pentapetalae</taxon>
        <taxon>rosids</taxon>
        <taxon>malvids</taxon>
        <taxon>Malvales</taxon>
        <taxon>Malvaceae</taxon>
        <taxon>Malvoideae</taxon>
        <taxon>Gossypium</taxon>
    </lineage>
</organism>
<dbReference type="InterPro" id="IPR001584">
    <property type="entry name" value="Integrase_cat-core"/>
</dbReference>
<sequence>MVRVQFGCSIKMLQSDWRGEYRSLFKELAHLGIQHRVTCPHTLKQNGVAEKKHRQIVDMGLTLLAQATLPFKFWSYAFTHGVHLVNRLPTPILQKQSPMRQCVFLGVTTNQKGYKCIDPDGRIFVSRHVTFDEELFLFQTKSFLSSGFGLDHSLHHKSRLGGCSTHCQFGTLTIAATQSSPDQPVVPEPTSILEALQSPTWTTATHNEYKALLANHTWDLVPLPEGQRAVGCKWVFKIKRHADGSVAQYKGRLVVKDYLQEVDINNTFLNGDLQEEIYMVQPPRFEQQGTRGQQLADNSMFIHRSGSQLLYVLVYVDGIIVTGTDSHATDRFVKELDVQFSLKDLGRLSYFLGIELNYTSNGLFLNQMKYILDLLTNASMDKSNDSPTPMRTTYRLIATEGTFVEDATLYRSIVGALQYVVITRPDIAFSVSKVCQFMHKPSDLYFKVFKRILRYLKGTLDYGVKFTKSPKLLLEGFSDASWGSNNDDRCSTSGYCVFLRGNPVSWSSRKQQIVSRSTAEVEYRSLAHVTAEMVWIQYLLSKLGVSTKGKALIWCDSSATVAVTGNSVMHSKFKHVELDLFFVREKVTQGVFQVGHVPSHEQVANVLTKPLSAGSFHKFRDWLRIVSHDIEVPDRELSSTGNIRNNRS</sequence>
<protein>
    <recommendedName>
        <fullName evidence="1">Integrase catalytic domain-containing protein</fullName>
    </recommendedName>
</protein>
<name>A0A8J5YW93_9ROSI</name>
<dbReference type="PROSITE" id="PS50994">
    <property type="entry name" value="INTEGRASE"/>
    <property type="match status" value="1"/>
</dbReference>
<evidence type="ECO:0000259" key="1">
    <source>
        <dbReference type="PROSITE" id="PS50994"/>
    </source>
</evidence>
<dbReference type="InterPro" id="IPR057670">
    <property type="entry name" value="SH3_retrovirus"/>
</dbReference>
<dbReference type="InterPro" id="IPR036397">
    <property type="entry name" value="RNaseH_sf"/>
</dbReference>
<evidence type="ECO:0000313" key="3">
    <source>
        <dbReference type="Proteomes" id="UP000701853"/>
    </source>
</evidence>
<dbReference type="SUPFAM" id="SSF53098">
    <property type="entry name" value="Ribonuclease H-like"/>
    <property type="match status" value="1"/>
</dbReference>
<dbReference type="Gene3D" id="3.30.420.10">
    <property type="entry name" value="Ribonuclease H-like superfamily/Ribonuclease H"/>
    <property type="match status" value="1"/>
</dbReference>
<dbReference type="CDD" id="cd09272">
    <property type="entry name" value="RNase_HI_RT_Ty1"/>
    <property type="match status" value="1"/>
</dbReference>
<dbReference type="InterPro" id="IPR043502">
    <property type="entry name" value="DNA/RNA_pol_sf"/>
</dbReference>
<dbReference type="EMBL" id="JAHUZN010000008">
    <property type="protein sequence ID" value="KAG8486151.1"/>
    <property type="molecule type" value="Genomic_DNA"/>
</dbReference>